<gene>
    <name evidence="5" type="ORF">ACFQ08_00965</name>
</gene>
<dbReference type="Gene3D" id="1.10.1200.10">
    <property type="entry name" value="ACP-like"/>
    <property type="match status" value="1"/>
</dbReference>
<feature type="domain" description="Carrier" evidence="4">
    <location>
        <begin position="1575"/>
        <end position="1650"/>
    </location>
</feature>
<dbReference type="InterPro" id="IPR006162">
    <property type="entry name" value="Ppantetheine_attach_site"/>
</dbReference>
<dbReference type="Pfam" id="PF13193">
    <property type="entry name" value="AMP-binding_C"/>
    <property type="match status" value="2"/>
</dbReference>
<dbReference type="SUPFAM" id="SSF52777">
    <property type="entry name" value="CoA-dependent acyltransferases"/>
    <property type="match status" value="2"/>
</dbReference>
<dbReference type="CDD" id="cd05930">
    <property type="entry name" value="A_NRPS"/>
    <property type="match status" value="2"/>
</dbReference>
<dbReference type="InterPro" id="IPR029058">
    <property type="entry name" value="AB_hydrolase_fold"/>
</dbReference>
<evidence type="ECO:0000313" key="6">
    <source>
        <dbReference type="Proteomes" id="UP001597024"/>
    </source>
</evidence>
<dbReference type="InterPro" id="IPR025110">
    <property type="entry name" value="AMP-bd_C"/>
</dbReference>
<dbReference type="InterPro" id="IPR036736">
    <property type="entry name" value="ACP-like_sf"/>
</dbReference>
<dbReference type="PANTHER" id="PTHR45527">
    <property type="entry name" value="NONRIBOSOMAL PEPTIDE SYNTHETASE"/>
    <property type="match status" value="1"/>
</dbReference>
<evidence type="ECO:0000256" key="2">
    <source>
        <dbReference type="ARBA" id="ARBA00022450"/>
    </source>
</evidence>
<dbReference type="NCBIfam" id="TIGR01733">
    <property type="entry name" value="AA-adenyl-dom"/>
    <property type="match status" value="2"/>
</dbReference>
<dbReference type="Gene3D" id="2.30.38.10">
    <property type="entry name" value="Luciferase, Domain 3"/>
    <property type="match status" value="2"/>
</dbReference>
<keyword evidence="6" id="KW-1185">Reference proteome</keyword>
<dbReference type="Pfam" id="PF00668">
    <property type="entry name" value="Condensation"/>
    <property type="match status" value="1"/>
</dbReference>
<dbReference type="SUPFAM" id="SSF56801">
    <property type="entry name" value="Acetyl-CoA synthetase-like"/>
    <property type="match status" value="2"/>
</dbReference>
<dbReference type="InterPro" id="IPR009081">
    <property type="entry name" value="PP-bd_ACP"/>
</dbReference>
<dbReference type="InterPro" id="IPR020806">
    <property type="entry name" value="PKS_PP-bd"/>
</dbReference>
<feature type="domain" description="Carrier" evidence="4">
    <location>
        <begin position="524"/>
        <end position="601"/>
    </location>
</feature>
<keyword evidence="2" id="KW-0596">Phosphopantetheine</keyword>
<dbReference type="Pfam" id="PF00550">
    <property type="entry name" value="PP-binding"/>
    <property type="match status" value="2"/>
</dbReference>
<dbReference type="NCBIfam" id="NF003417">
    <property type="entry name" value="PRK04813.1"/>
    <property type="match status" value="2"/>
</dbReference>
<dbReference type="Gene3D" id="3.30.559.30">
    <property type="entry name" value="Nonribosomal peptide synthetase, condensation domain"/>
    <property type="match status" value="1"/>
</dbReference>
<dbReference type="EMBL" id="JBHTHX010000009">
    <property type="protein sequence ID" value="MFD0883138.1"/>
    <property type="molecule type" value="Genomic_DNA"/>
</dbReference>
<name>A0ABW3DHG5_9ACTN</name>
<dbReference type="InterPro" id="IPR045851">
    <property type="entry name" value="AMP-bd_C_sf"/>
</dbReference>
<dbReference type="InterPro" id="IPR000873">
    <property type="entry name" value="AMP-dep_synth/lig_dom"/>
</dbReference>
<dbReference type="SMART" id="SM00823">
    <property type="entry name" value="PKS_PP"/>
    <property type="match status" value="2"/>
</dbReference>
<evidence type="ECO:0000313" key="5">
    <source>
        <dbReference type="EMBL" id="MFD0883138.1"/>
    </source>
</evidence>
<accession>A0ABW3DHG5</accession>
<keyword evidence="3" id="KW-0597">Phosphoprotein</keyword>
<dbReference type="Pfam" id="PF00501">
    <property type="entry name" value="AMP-binding"/>
    <property type="match status" value="2"/>
</dbReference>
<organism evidence="5 6">
    <name type="scientific">Streptosporangium algeriense</name>
    <dbReference type="NCBI Taxonomy" id="1682748"/>
    <lineage>
        <taxon>Bacteria</taxon>
        <taxon>Bacillati</taxon>
        <taxon>Actinomycetota</taxon>
        <taxon>Actinomycetes</taxon>
        <taxon>Streptosporangiales</taxon>
        <taxon>Streptosporangiaceae</taxon>
        <taxon>Streptosporangium</taxon>
    </lineage>
</organism>
<dbReference type="PROSITE" id="PS50075">
    <property type="entry name" value="CARRIER"/>
    <property type="match status" value="2"/>
</dbReference>
<dbReference type="PROSITE" id="PS00455">
    <property type="entry name" value="AMP_BINDING"/>
    <property type="match status" value="2"/>
</dbReference>
<evidence type="ECO:0000256" key="1">
    <source>
        <dbReference type="ARBA" id="ARBA00001957"/>
    </source>
</evidence>
<dbReference type="Proteomes" id="UP001597024">
    <property type="component" value="Unassembled WGS sequence"/>
</dbReference>
<dbReference type="Gene3D" id="3.40.50.980">
    <property type="match status" value="4"/>
</dbReference>
<comment type="cofactor">
    <cofactor evidence="1">
        <name>pantetheine 4'-phosphate</name>
        <dbReference type="ChEBI" id="CHEBI:47942"/>
    </cofactor>
</comment>
<reference evidence="6" key="1">
    <citation type="journal article" date="2019" name="Int. J. Syst. Evol. Microbiol.">
        <title>The Global Catalogue of Microorganisms (GCM) 10K type strain sequencing project: providing services to taxonomists for standard genome sequencing and annotation.</title>
        <authorList>
            <consortium name="The Broad Institute Genomics Platform"/>
            <consortium name="The Broad Institute Genome Sequencing Center for Infectious Disease"/>
            <person name="Wu L."/>
            <person name="Ma J."/>
        </authorList>
    </citation>
    <scope>NUCLEOTIDE SEQUENCE [LARGE SCALE GENOMIC DNA]</scope>
    <source>
        <strain evidence="6">CCUG 62974</strain>
    </source>
</reference>
<sequence length="1691" mass="184075">MSRNQESVVRAELGTAAPAGRDGVCLQQLFEAQVDRTPEATALVFGGQAWTYWQLEERANQIAWSLIERGIQPDDVVALHTRRSFSMVAALLGILKAGGAYLPIDPALPAARVTYMLKDSGAAFLIADRADGLLGGHLDALVLDEEETWSRYPRHRPSTKVTPDDLAYLIYTSGSTGRPKAVMVPHRAIVNHVGWIVSEIWRGRPLRFLHLTSLSFDAASWEIYGPLTSGGTIVLAPSQTGIDMDALRELATGAEIDVLGLTPPVLRQAIAVRALAGTRIRWMICGGEVLDADLVAQCTAQVPGIEVVNLYGPTETCVNSTFHSARGHQGPGPVPIGSPIRDVSVHVMDENLNLAPLGVPGELLIGGTGVARGYHDRPGLTAERFVPDPFGPAGARLYRTGDLVRRGAGGELEFLGRIDHQVKLRGFRIELGEIEANLAGLVGVTAAVVTAVPHPAEGSRLIGYVTGDADPGALRDELAAHLPDHMIPSLLVRLDEFPLTSSGKIDRAALPVPDPLGSGEGHLSPRDPVEQLLADLFAEVLGLDPAQIGVHDDFFELGGHSLLATRLTARVQAVLAVPLTPREVFQDRTVAGLASRLRQGRRTAPLPAIQPVERDGHMPLSPAQERLWFLEQLRPGTTTYTAALAYRLRGELNTAALRAALSDVISRHEVLRTSFPTSGERPVQVIAGHVDLPWDVHDVRGRDAAAVQELVDDLVRSPFDLTEGSLLRARLLGTGAHEHLLVLTIHHIAFDGWSVNVLTRELEHCYRARADGAVPDMQAMSLQYADFAAWQRAWLSGETVAGQLEYWRDRLADAPTALDLPTDRPRPAVQSHRGAFEPVTIPADLVERLRDMGKRESATLYMVLLAGFKILLARYTGTTDLVVGTPVANRNRVELEQLIGFLVNTLALRTDLAGDPTVGELLGRVRETCLDAYANQDLPFEQLVEDLRPPRDLSRSPVVQVMFGFDAAAARAGSPHDLSLEFSRLANGSTVCDLSLDLMDDGREVTGGLTYASDLFDAATVRRMAGHYLTILESMTRRDPAELRMSQVELIRPAERAEIIAAGRAPETTWPDDVGLHESFEAQVDRTPDAVAVRYDEQAWTYRQLDERANRIAWLLREQGIGPEDVVALCTRRSPHMVAGVLGILKAGAAYLPIDPTLPIDRIHFMLDDAASTTVLADRHTASQVENGRQVLLLDNHDTWSSYPCGRPAVPVDHENLAYLIYTSGSTGVPKAVTMSHRGIHWLVLSLAEEIVGDGPHPQTVALNSPVFFDGHVIQFAWMAGGASMVIVPEHVRRDPHLLVELLIRHDVDLMDCTPSQLEMATSLGVLDKIPTGLKMLVIGEAVSQKLWRTLAQGPWHAYNLYGPTETHAATMTSIDPGEPLSIGVPLRGYDVFIVGESGELVPRGVAGELVVGGGRLARGYHGRQAFTAQRFIPDSFTGRPGRRLYRTGDIARYTSTGTLEFIGRRDNQVKVRGYRIELGEIEAAILREPGVTACVTKLQNGPAGDKRIAAYFVAPPEVTEARVLRALDGRLPEYMMPSSLLRLDAFPMTRNGKVDRSALPAATYVAADEGDSTPPSDATEQLLTTLWSELLNGQDLGVHSHFFKCGGYSLLAVQLLARINKAFALTLPLQALFQDPTPHGVAKELRKLADPDRLDQRAGLTLAIGKMTDEEVADLLRQIGTRTTRDGQAR</sequence>
<dbReference type="Gene3D" id="3.30.300.30">
    <property type="match status" value="2"/>
</dbReference>
<dbReference type="InterPro" id="IPR010071">
    <property type="entry name" value="AA_adenyl_dom"/>
</dbReference>
<dbReference type="InterPro" id="IPR020845">
    <property type="entry name" value="AMP-binding_CS"/>
</dbReference>
<evidence type="ECO:0000259" key="4">
    <source>
        <dbReference type="PROSITE" id="PS50075"/>
    </source>
</evidence>
<dbReference type="InterPro" id="IPR023213">
    <property type="entry name" value="CAT-like_dom_sf"/>
</dbReference>
<evidence type="ECO:0000256" key="3">
    <source>
        <dbReference type="ARBA" id="ARBA00022553"/>
    </source>
</evidence>
<comment type="caution">
    <text evidence="5">The sequence shown here is derived from an EMBL/GenBank/DDBJ whole genome shotgun (WGS) entry which is preliminary data.</text>
</comment>
<protein>
    <submittedName>
        <fullName evidence="5">Amino acid adenylation domain-containing protein</fullName>
    </submittedName>
</protein>
<proteinExistence type="predicted"/>
<dbReference type="InterPro" id="IPR001242">
    <property type="entry name" value="Condensation_dom"/>
</dbReference>
<dbReference type="CDD" id="cd19531">
    <property type="entry name" value="LCL_NRPS-like"/>
    <property type="match status" value="1"/>
</dbReference>
<dbReference type="PANTHER" id="PTHR45527:SF1">
    <property type="entry name" value="FATTY ACID SYNTHASE"/>
    <property type="match status" value="1"/>
</dbReference>
<dbReference type="Gene3D" id="3.40.50.1820">
    <property type="entry name" value="alpha/beta hydrolase"/>
    <property type="match status" value="1"/>
</dbReference>
<dbReference type="Gene3D" id="3.30.559.10">
    <property type="entry name" value="Chloramphenicol acetyltransferase-like domain"/>
    <property type="match status" value="1"/>
</dbReference>
<dbReference type="SUPFAM" id="SSF47336">
    <property type="entry name" value="ACP-like"/>
    <property type="match status" value="2"/>
</dbReference>
<dbReference type="PROSITE" id="PS00012">
    <property type="entry name" value="PHOSPHOPANTETHEINE"/>
    <property type="match status" value="1"/>
</dbReference>